<dbReference type="PANTHER" id="PTHR21087">
    <property type="entry name" value="SHIKIMATE KINASE"/>
    <property type="match status" value="1"/>
</dbReference>
<dbReference type="PRINTS" id="PR01100">
    <property type="entry name" value="SHIKIMTKNASE"/>
</dbReference>
<comment type="similarity">
    <text evidence="2 11">Belongs to the shikimate kinase family.</text>
</comment>
<evidence type="ECO:0000313" key="12">
    <source>
        <dbReference type="EMBL" id="QJB68939.1"/>
    </source>
</evidence>
<reference evidence="12 13" key="1">
    <citation type="submission" date="2020-04" db="EMBL/GenBank/DDBJ databases">
        <title>Genome sequence for Sphingorhabdus sp. strain M1.</title>
        <authorList>
            <person name="Park S.-J."/>
        </authorList>
    </citation>
    <scope>NUCLEOTIDE SEQUENCE [LARGE SCALE GENOMIC DNA]</scope>
    <source>
        <strain evidence="12 13">JK6</strain>
    </source>
</reference>
<dbReference type="InterPro" id="IPR023000">
    <property type="entry name" value="Shikimate_kinase_CS"/>
</dbReference>
<comment type="subunit">
    <text evidence="11">Monomer.</text>
</comment>
<dbReference type="PROSITE" id="PS01128">
    <property type="entry name" value="SHIKIMATE_KINASE"/>
    <property type="match status" value="1"/>
</dbReference>
<feature type="binding site" evidence="11">
    <location>
        <position position="156"/>
    </location>
    <ligand>
        <name>substrate</name>
    </ligand>
</feature>
<comment type="pathway">
    <text evidence="1 11">Metabolic intermediate biosynthesis; chorismate biosynthesis; chorismate from D-erythrose 4-phosphate and phosphoenolpyruvate: step 5/7.</text>
</comment>
<dbReference type="AlphaFoldDB" id="A0A6H2DJT5"/>
<dbReference type="GO" id="GO:0005829">
    <property type="term" value="C:cytosol"/>
    <property type="evidence" value="ECO:0007669"/>
    <property type="project" value="TreeGrafter"/>
</dbReference>
<evidence type="ECO:0000256" key="10">
    <source>
        <dbReference type="ARBA" id="ARBA00048567"/>
    </source>
</evidence>
<keyword evidence="8 11" id="KW-0067">ATP-binding</keyword>
<keyword evidence="11" id="KW-0963">Cytoplasm</keyword>
<dbReference type="GO" id="GO:0009073">
    <property type="term" value="P:aromatic amino acid family biosynthetic process"/>
    <property type="evidence" value="ECO:0007669"/>
    <property type="project" value="UniProtKB-KW"/>
</dbReference>
<dbReference type="Pfam" id="PF01202">
    <property type="entry name" value="SKI"/>
    <property type="match status" value="1"/>
</dbReference>
<dbReference type="NCBIfam" id="NF010552">
    <property type="entry name" value="PRK13946.1"/>
    <property type="match status" value="1"/>
</dbReference>
<dbReference type="CDD" id="cd00464">
    <property type="entry name" value="SK"/>
    <property type="match status" value="1"/>
</dbReference>
<proteinExistence type="inferred from homology"/>
<keyword evidence="7 11" id="KW-0418">Kinase</keyword>
<evidence type="ECO:0000256" key="4">
    <source>
        <dbReference type="ARBA" id="ARBA00022605"/>
    </source>
</evidence>
<dbReference type="GO" id="GO:0009423">
    <property type="term" value="P:chorismate biosynthetic process"/>
    <property type="evidence" value="ECO:0007669"/>
    <property type="project" value="UniProtKB-UniRule"/>
</dbReference>
<comment type="function">
    <text evidence="11">Catalyzes the specific phosphorylation of the 3-hydroxyl group of shikimic acid using ATP as a cosubstrate.</text>
</comment>
<dbReference type="GO" id="GO:0005524">
    <property type="term" value="F:ATP binding"/>
    <property type="evidence" value="ECO:0007669"/>
    <property type="project" value="UniProtKB-UniRule"/>
</dbReference>
<evidence type="ECO:0000256" key="7">
    <source>
        <dbReference type="ARBA" id="ARBA00022777"/>
    </source>
</evidence>
<dbReference type="HAMAP" id="MF_00109">
    <property type="entry name" value="Shikimate_kinase"/>
    <property type="match status" value="1"/>
</dbReference>
<evidence type="ECO:0000256" key="3">
    <source>
        <dbReference type="ARBA" id="ARBA00012154"/>
    </source>
</evidence>
<feature type="binding site" evidence="11">
    <location>
        <position position="35"/>
    </location>
    <ligand>
        <name>Mg(2+)</name>
        <dbReference type="ChEBI" id="CHEBI:18420"/>
    </ligand>
</feature>
<keyword evidence="5 11" id="KW-0808">Transferase</keyword>
<keyword evidence="4 11" id="KW-0028">Amino-acid biosynthesis</keyword>
<gene>
    <name evidence="11" type="primary">aroK</name>
    <name evidence="12" type="ORF">HF685_06325</name>
</gene>
<evidence type="ECO:0000256" key="8">
    <source>
        <dbReference type="ARBA" id="ARBA00022840"/>
    </source>
</evidence>
<dbReference type="SUPFAM" id="SSF52540">
    <property type="entry name" value="P-loop containing nucleoside triphosphate hydrolases"/>
    <property type="match status" value="1"/>
</dbReference>
<dbReference type="InterPro" id="IPR000623">
    <property type="entry name" value="Shikimate_kinase/TSH1"/>
</dbReference>
<dbReference type="InterPro" id="IPR031322">
    <property type="entry name" value="Shikimate/glucono_kinase"/>
</dbReference>
<feature type="binding site" evidence="11">
    <location>
        <begin position="31"/>
        <end position="36"/>
    </location>
    <ligand>
        <name>ATP</name>
        <dbReference type="ChEBI" id="CHEBI:30616"/>
    </ligand>
</feature>
<evidence type="ECO:0000313" key="13">
    <source>
        <dbReference type="Proteomes" id="UP000501600"/>
    </source>
</evidence>
<keyword evidence="11" id="KW-0479">Metal-binding</keyword>
<dbReference type="Proteomes" id="UP000501600">
    <property type="component" value="Chromosome"/>
</dbReference>
<keyword evidence="11" id="KW-0460">Magnesium</keyword>
<dbReference type="EMBL" id="CP051217">
    <property type="protein sequence ID" value="QJB68939.1"/>
    <property type="molecule type" value="Genomic_DNA"/>
</dbReference>
<evidence type="ECO:0000256" key="9">
    <source>
        <dbReference type="ARBA" id="ARBA00023141"/>
    </source>
</evidence>
<dbReference type="UniPathway" id="UPA00053">
    <property type="reaction ID" value="UER00088"/>
</dbReference>
<evidence type="ECO:0000256" key="1">
    <source>
        <dbReference type="ARBA" id="ARBA00004842"/>
    </source>
</evidence>
<comment type="caution">
    <text evidence="11">Lacks conserved residue(s) required for the propagation of feature annotation.</text>
</comment>
<feature type="binding site" evidence="11">
    <location>
        <position position="53"/>
    </location>
    <ligand>
        <name>substrate</name>
    </ligand>
</feature>
<accession>A0A6H2DJT5</accession>
<feature type="binding site" evidence="11">
    <location>
        <position position="99"/>
    </location>
    <ligand>
        <name>substrate</name>
    </ligand>
</feature>
<evidence type="ECO:0000256" key="11">
    <source>
        <dbReference type="HAMAP-Rule" id="MF_00109"/>
    </source>
</evidence>
<protein>
    <recommendedName>
        <fullName evidence="3 11">Shikimate kinase</fullName>
        <shortName evidence="11">SK</shortName>
        <ecNumber evidence="3 11">2.7.1.71</ecNumber>
    </recommendedName>
</protein>
<evidence type="ECO:0000256" key="6">
    <source>
        <dbReference type="ARBA" id="ARBA00022741"/>
    </source>
</evidence>
<dbReference type="EC" id="2.7.1.71" evidence="3 11"/>
<feature type="binding site" evidence="11">
    <location>
        <position position="137"/>
    </location>
    <ligand>
        <name>ATP</name>
        <dbReference type="ChEBI" id="CHEBI:30616"/>
    </ligand>
</feature>
<dbReference type="KEGG" id="phao:HF685_06325"/>
<keyword evidence="9 11" id="KW-0057">Aromatic amino acid biosynthesis</keyword>
<evidence type="ECO:0000256" key="5">
    <source>
        <dbReference type="ARBA" id="ARBA00022679"/>
    </source>
</evidence>
<feature type="binding site" evidence="11">
    <location>
        <position position="77"/>
    </location>
    <ligand>
        <name>substrate</name>
    </ligand>
</feature>
<comment type="catalytic activity">
    <reaction evidence="10 11">
        <text>shikimate + ATP = 3-phosphoshikimate + ADP + H(+)</text>
        <dbReference type="Rhea" id="RHEA:13121"/>
        <dbReference type="ChEBI" id="CHEBI:15378"/>
        <dbReference type="ChEBI" id="CHEBI:30616"/>
        <dbReference type="ChEBI" id="CHEBI:36208"/>
        <dbReference type="ChEBI" id="CHEBI:145989"/>
        <dbReference type="ChEBI" id="CHEBI:456216"/>
        <dbReference type="EC" id="2.7.1.71"/>
    </reaction>
</comment>
<dbReference type="GO" id="GO:0008652">
    <property type="term" value="P:amino acid biosynthetic process"/>
    <property type="evidence" value="ECO:0007669"/>
    <property type="project" value="UniProtKB-KW"/>
</dbReference>
<comment type="subcellular location">
    <subcellularLocation>
        <location evidence="11">Cytoplasm</location>
    </subcellularLocation>
</comment>
<dbReference type="GO" id="GO:0004765">
    <property type="term" value="F:shikimate kinase activity"/>
    <property type="evidence" value="ECO:0007669"/>
    <property type="project" value="UniProtKB-UniRule"/>
</dbReference>
<dbReference type="InterPro" id="IPR027417">
    <property type="entry name" value="P-loop_NTPase"/>
</dbReference>
<evidence type="ECO:0000256" key="2">
    <source>
        <dbReference type="ARBA" id="ARBA00006997"/>
    </source>
</evidence>
<dbReference type="Gene3D" id="3.40.50.300">
    <property type="entry name" value="P-loop containing nucleotide triphosphate hydrolases"/>
    <property type="match status" value="1"/>
</dbReference>
<dbReference type="GO" id="GO:0000287">
    <property type="term" value="F:magnesium ion binding"/>
    <property type="evidence" value="ECO:0007669"/>
    <property type="project" value="UniProtKB-UniRule"/>
</dbReference>
<comment type="cofactor">
    <cofactor evidence="11">
        <name>Mg(2+)</name>
        <dbReference type="ChEBI" id="CHEBI:18420"/>
    </cofactor>
    <text evidence="11">Binds 1 Mg(2+) ion per subunit.</text>
</comment>
<name>A0A6H2DJT5_9SPHN</name>
<sequence length="187" mass="20788">MDKNMKDPFNHSVAHCALASDKPLVLIGLMGVGKTTVGRRLAKKLDLPFVDADEEIEKAADLSIAEIFDRFGEDYFRDGERRVIARLMEEQKQVIATGGGAFMNEETRALILSNAVAIWLDADIDILVKRVARRDTRPLLKDGDPETILRNLAKTRNPIYAQAQLHITGNDSPHEITVNRIIEALGA</sequence>
<organism evidence="12 13">
    <name type="scientific">Parasphingorhabdus halotolerans</name>
    <dbReference type="NCBI Taxonomy" id="2725558"/>
    <lineage>
        <taxon>Bacteria</taxon>
        <taxon>Pseudomonadati</taxon>
        <taxon>Pseudomonadota</taxon>
        <taxon>Alphaproteobacteria</taxon>
        <taxon>Sphingomonadales</taxon>
        <taxon>Sphingomonadaceae</taxon>
        <taxon>Parasphingorhabdus</taxon>
    </lineage>
</organism>
<keyword evidence="6 11" id="KW-0547">Nucleotide-binding</keyword>
<dbReference type="PANTHER" id="PTHR21087:SF16">
    <property type="entry name" value="SHIKIMATE KINASE 1, CHLOROPLASTIC"/>
    <property type="match status" value="1"/>
</dbReference>
<keyword evidence="13" id="KW-1185">Reference proteome</keyword>